<dbReference type="SMART" id="SM00355">
    <property type="entry name" value="ZnF_C2H2"/>
    <property type="match status" value="3"/>
</dbReference>
<name>A0A6P8R1F3_GEOSA</name>
<dbReference type="Pfam" id="PF10421">
    <property type="entry name" value="OAS1_C"/>
    <property type="match status" value="1"/>
</dbReference>
<dbReference type="OrthoDB" id="1885901at2759"/>
<dbReference type="KEGG" id="gsh:117361092"/>
<dbReference type="InterPro" id="IPR018952">
    <property type="entry name" value="2-5-oligoAdlate_synth_1_dom2/C"/>
</dbReference>
<dbReference type="GO" id="GO:0016020">
    <property type="term" value="C:membrane"/>
    <property type="evidence" value="ECO:0007669"/>
    <property type="project" value="TreeGrafter"/>
</dbReference>
<feature type="domain" description="C2H2-type" evidence="3">
    <location>
        <begin position="7"/>
        <end position="35"/>
    </location>
</feature>
<dbReference type="PROSITE" id="PS00028">
    <property type="entry name" value="ZINC_FINGER_C2H2_1"/>
    <property type="match status" value="2"/>
</dbReference>
<dbReference type="GO" id="GO:0003725">
    <property type="term" value="F:double-stranded RNA binding"/>
    <property type="evidence" value="ECO:0007669"/>
    <property type="project" value="TreeGrafter"/>
</dbReference>
<evidence type="ECO:0000313" key="5">
    <source>
        <dbReference type="RefSeq" id="XP_033801895.1"/>
    </source>
</evidence>
<dbReference type="GO" id="GO:0005654">
    <property type="term" value="C:nucleoplasm"/>
    <property type="evidence" value="ECO:0007669"/>
    <property type="project" value="TreeGrafter"/>
</dbReference>
<dbReference type="Gene3D" id="3.30.460.10">
    <property type="entry name" value="Beta Polymerase, domain 2"/>
    <property type="match status" value="1"/>
</dbReference>
<dbReference type="InParanoid" id="A0A6P8R1F3"/>
<dbReference type="Pfam" id="PF01909">
    <property type="entry name" value="NTP_transf_2"/>
    <property type="match status" value="1"/>
</dbReference>
<proteinExistence type="inferred from homology"/>
<dbReference type="PROSITE" id="PS50152">
    <property type="entry name" value="25A_SYNTH_3"/>
    <property type="match status" value="1"/>
</dbReference>
<accession>A0A6P8R1F3</accession>
<reference evidence="5" key="1">
    <citation type="submission" date="2025-08" db="UniProtKB">
        <authorList>
            <consortium name="RefSeq"/>
        </authorList>
    </citation>
    <scope>IDENTIFICATION</scope>
</reference>
<evidence type="ECO:0000256" key="1">
    <source>
        <dbReference type="ARBA" id="ARBA00009526"/>
    </source>
</evidence>
<keyword evidence="4" id="KW-1185">Reference proteome</keyword>
<dbReference type="RefSeq" id="XP_033801895.1">
    <property type="nucleotide sequence ID" value="XM_033946004.1"/>
</dbReference>
<dbReference type="InterPro" id="IPR043519">
    <property type="entry name" value="NT_sf"/>
</dbReference>
<sequence>MLAVKLYSCERCGSDFASPSALKYHFQARHLGKVYCDKCGREVSRNSLKHHEKEDHGEMNAKGRHVWGNNAQKRETFHVSSEMCVTCRICHRSFGTIHSREQHEKRDHRFTASKRAQMSTGFSPESILEFRSAKQLQEFVVTKLRHRPGLLRISCMAETDAVIDLIKECFPLPVTRIIKGGSYIKGTDAQDWSDIDIVLFSEAFASVEDCRKTRTQALEDLEKRLKKSSWASRILMEKNTPFSLGFRFYCYENLHIHALNIIPSYDALGPVPSEGSKRNLYRKLYICCDSTELQLYSMGLLQYQVEFVKSCTAGVKDLIRLVKHWRRTSFAESTDENKYRRLPSSYALELISIYIWQLAGKPIFFSLLQGFRAVLKLLIRYSDICIIWYEQYSPYFEIVKKVNHSGRRPFVLDPANPTFNVCESSNAWDEVAEVAKQSLLKPLLNGAPAKEPWLFTDSW</sequence>
<dbReference type="Gene3D" id="3.30.160.60">
    <property type="entry name" value="Classic Zinc Finger"/>
    <property type="match status" value="1"/>
</dbReference>
<dbReference type="PROSITE" id="PS50157">
    <property type="entry name" value="ZINC_FINGER_C2H2_2"/>
    <property type="match status" value="1"/>
</dbReference>
<dbReference type="SUPFAM" id="SSF81631">
    <property type="entry name" value="PAP/OAS1 substrate-binding domain"/>
    <property type="match status" value="1"/>
</dbReference>
<gene>
    <name evidence="5" type="primary">LOC117361092</name>
</gene>
<organism evidence="4 5">
    <name type="scientific">Geotrypetes seraphini</name>
    <name type="common">Gaboon caecilian</name>
    <name type="synonym">Caecilia seraphini</name>
    <dbReference type="NCBI Taxonomy" id="260995"/>
    <lineage>
        <taxon>Eukaryota</taxon>
        <taxon>Metazoa</taxon>
        <taxon>Chordata</taxon>
        <taxon>Craniata</taxon>
        <taxon>Vertebrata</taxon>
        <taxon>Euteleostomi</taxon>
        <taxon>Amphibia</taxon>
        <taxon>Gymnophiona</taxon>
        <taxon>Geotrypetes</taxon>
    </lineage>
</organism>
<keyword evidence="2" id="KW-0863">Zinc-finger</keyword>
<evidence type="ECO:0000313" key="4">
    <source>
        <dbReference type="Proteomes" id="UP000515159"/>
    </source>
</evidence>
<dbReference type="Gene3D" id="1.10.1410.20">
    <property type="entry name" value="2'-5'-oligoadenylate synthetase 1, domain 2"/>
    <property type="match status" value="1"/>
</dbReference>
<dbReference type="AlphaFoldDB" id="A0A6P8R1F3"/>
<dbReference type="SUPFAM" id="SSF81301">
    <property type="entry name" value="Nucleotidyltransferase"/>
    <property type="match status" value="1"/>
</dbReference>
<dbReference type="InterPro" id="IPR002934">
    <property type="entry name" value="Polymerase_NTP_transf_dom"/>
</dbReference>
<protein>
    <submittedName>
        <fullName evidence="5">2'-5'-oligoadenylate synthase 1-like</fullName>
    </submittedName>
</protein>
<dbReference type="GeneID" id="117361092"/>
<dbReference type="GO" id="GO:0008270">
    <property type="term" value="F:zinc ion binding"/>
    <property type="evidence" value="ECO:0007669"/>
    <property type="project" value="UniProtKB-KW"/>
</dbReference>
<dbReference type="PANTHER" id="PTHR11258:SF21">
    <property type="entry name" value="C2H2-TYPE DOMAIN-CONTAINING PROTEIN"/>
    <property type="match status" value="1"/>
</dbReference>
<dbReference type="InterPro" id="IPR013087">
    <property type="entry name" value="Znf_C2H2_type"/>
</dbReference>
<dbReference type="PANTHER" id="PTHR11258">
    <property type="entry name" value="2-5 OLIGOADENYLATE SYNTHETASE"/>
    <property type="match status" value="1"/>
</dbReference>
<keyword evidence="2" id="KW-0862">Zinc</keyword>
<evidence type="ECO:0000259" key="3">
    <source>
        <dbReference type="PROSITE" id="PS50157"/>
    </source>
</evidence>
<dbReference type="GO" id="GO:0005829">
    <property type="term" value="C:cytosol"/>
    <property type="evidence" value="ECO:0007669"/>
    <property type="project" value="TreeGrafter"/>
</dbReference>
<comment type="similarity">
    <text evidence="1">Belongs to the 2-5A synthase family.</text>
</comment>
<keyword evidence="2" id="KW-0479">Metal-binding</keyword>
<dbReference type="GO" id="GO:0001730">
    <property type="term" value="F:2'-5'-oligoadenylate synthetase activity"/>
    <property type="evidence" value="ECO:0007669"/>
    <property type="project" value="TreeGrafter"/>
</dbReference>
<evidence type="ECO:0000256" key="2">
    <source>
        <dbReference type="PROSITE-ProRule" id="PRU00042"/>
    </source>
</evidence>
<dbReference type="FunCoup" id="A0A6P8R1F3">
    <property type="interactions" value="1280"/>
</dbReference>
<dbReference type="Proteomes" id="UP000515159">
    <property type="component" value="Chromosome 1"/>
</dbReference>